<feature type="transmembrane region" description="Helical" evidence="6">
    <location>
        <begin position="107"/>
        <end position="125"/>
    </location>
</feature>
<gene>
    <name evidence="8" type="ORF">BJX66DRAFT_333679</name>
</gene>
<evidence type="ECO:0000256" key="4">
    <source>
        <dbReference type="ARBA" id="ARBA00023136"/>
    </source>
</evidence>
<evidence type="ECO:0000313" key="9">
    <source>
        <dbReference type="Proteomes" id="UP001610563"/>
    </source>
</evidence>
<feature type="transmembrane region" description="Helical" evidence="6">
    <location>
        <begin position="34"/>
        <end position="52"/>
    </location>
</feature>
<feature type="transmembrane region" description="Helical" evidence="6">
    <location>
        <begin position="166"/>
        <end position="186"/>
    </location>
</feature>
<evidence type="ECO:0000256" key="6">
    <source>
        <dbReference type="SAM" id="Phobius"/>
    </source>
</evidence>
<protein>
    <submittedName>
        <fullName evidence="8">Major facilitator superfamily domain-containing protein</fullName>
    </submittedName>
</protein>
<comment type="subcellular location">
    <subcellularLocation>
        <location evidence="1">Membrane</location>
        <topology evidence="1">Multi-pass membrane protein</topology>
    </subcellularLocation>
</comment>
<evidence type="ECO:0000256" key="2">
    <source>
        <dbReference type="ARBA" id="ARBA00022692"/>
    </source>
</evidence>
<keyword evidence="3 6" id="KW-1133">Transmembrane helix</keyword>
<sequence length="481" mass="54043">MSEVEKQNEPKPAVRDTSGPCDQLLSKARKWGPTLITSAGGLVTLMSGAMRAPALKVIGKDIDSGEEATNMVLSIFVLAFGCGPMVLAPLSEFVAFQIQGLMLAGRILSGLGASAEFAVSIPTLADCWRAEERGYSFAIATFVPLLGPALGPILGGVIANSVGWCWLFWVLSIFDGVLTIAAIFWFPECYEQVLLHWKATKLRNETGLAYHTEWDIHSQPLATNPADHLHLPCLQLWHLISRPHGIRLRLDRPLPLVRLHKRPAPHLPSNRLNNRIPGRRTRHRQNMHILRKHIQRSLPELIADIQRAISTREQELAKLGTSRSTLLQQRGFLLNISSAFDNIVQQAVNGMYRDEFFGSLNANNTPTDNNKLLRAAIRQLNDFFVEAMNIRGKRRTISTPSLFVLELRFPEPVFDRENPYMVGWSPEYIECSKWEAEMRDLARRNRGIELPGTANQMLVGSMFRDQSGPWEQVAKDHLLRA</sequence>
<dbReference type="InterPro" id="IPR000375">
    <property type="entry name" value="Dynamin_stalk"/>
</dbReference>
<feature type="transmembrane region" description="Helical" evidence="6">
    <location>
        <begin position="137"/>
        <end position="159"/>
    </location>
</feature>
<feature type="region of interest" description="Disordered" evidence="5">
    <location>
        <begin position="1"/>
        <end position="21"/>
    </location>
</feature>
<feature type="compositionally biased region" description="Basic and acidic residues" evidence="5">
    <location>
        <begin position="1"/>
        <end position="14"/>
    </location>
</feature>
<dbReference type="Pfam" id="PF01031">
    <property type="entry name" value="Dynamin_M"/>
    <property type="match status" value="1"/>
</dbReference>
<evidence type="ECO:0000256" key="1">
    <source>
        <dbReference type="ARBA" id="ARBA00004141"/>
    </source>
</evidence>
<comment type="caution">
    <text evidence="8">The sequence shown here is derived from an EMBL/GenBank/DDBJ whole genome shotgun (WGS) entry which is preliminary data.</text>
</comment>
<accession>A0ABR4GKB1</accession>
<dbReference type="Gene3D" id="1.20.1720.10">
    <property type="entry name" value="Multidrug resistance protein D"/>
    <property type="match status" value="2"/>
</dbReference>
<dbReference type="InterPro" id="IPR011701">
    <property type="entry name" value="MFS"/>
</dbReference>
<dbReference type="Pfam" id="PF07690">
    <property type="entry name" value="MFS_1"/>
    <property type="match status" value="1"/>
</dbReference>
<proteinExistence type="predicted"/>
<dbReference type="PANTHER" id="PTHR23502:SF60">
    <property type="entry name" value="MAJOR FACILITATOR SUPERFAMILY (MFS) PROFILE DOMAIN-CONTAINING PROTEIN-RELATED"/>
    <property type="match status" value="1"/>
</dbReference>
<organism evidence="8 9">
    <name type="scientific">Aspergillus keveii</name>
    <dbReference type="NCBI Taxonomy" id="714993"/>
    <lineage>
        <taxon>Eukaryota</taxon>
        <taxon>Fungi</taxon>
        <taxon>Dikarya</taxon>
        <taxon>Ascomycota</taxon>
        <taxon>Pezizomycotina</taxon>
        <taxon>Eurotiomycetes</taxon>
        <taxon>Eurotiomycetidae</taxon>
        <taxon>Eurotiales</taxon>
        <taxon>Aspergillaceae</taxon>
        <taxon>Aspergillus</taxon>
        <taxon>Aspergillus subgen. Nidulantes</taxon>
    </lineage>
</organism>
<evidence type="ECO:0000313" key="8">
    <source>
        <dbReference type="EMBL" id="KAL2799004.1"/>
    </source>
</evidence>
<evidence type="ECO:0000256" key="5">
    <source>
        <dbReference type="SAM" id="MobiDB-lite"/>
    </source>
</evidence>
<feature type="domain" description="Dynamin stalk" evidence="7">
    <location>
        <begin position="288"/>
        <end position="351"/>
    </location>
</feature>
<keyword evidence="9" id="KW-1185">Reference proteome</keyword>
<dbReference type="SUPFAM" id="SSF103473">
    <property type="entry name" value="MFS general substrate transporter"/>
    <property type="match status" value="1"/>
</dbReference>
<reference evidence="8 9" key="1">
    <citation type="submission" date="2024-07" db="EMBL/GenBank/DDBJ databases">
        <title>Section-level genome sequencing and comparative genomics of Aspergillus sections Usti and Cavernicolus.</title>
        <authorList>
            <consortium name="Lawrence Berkeley National Laboratory"/>
            <person name="Nybo J.L."/>
            <person name="Vesth T.C."/>
            <person name="Theobald S."/>
            <person name="Frisvad J.C."/>
            <person name="Larsen T.O."/>
            <person name="Kjaerboelling I."/>
            <person name="Rothschild-Mancinelli K."/>
            <person name="Lyhne E.K."/>
            <person name="Kogle M.E."/>
            <person name="Barry K."/>
            <person name="Clum A."/>
            <person name="Na H."/>
            <person name="Ledsgaard L."/>
            <person name="Lin J."/>
            <person name="Lipzen A."/>
            <person name="Kuo A."/>
            <person name="Riley R."/>
            <person name="Mondo S."/>
            <person name="Labutti K."/>
            <person name="Haridas S."/>
            <person name="Pangalinan J."/>
            <person name="Salamov A.A."/>
            <person name="Simmons B.A."/>
            <person name="Magnuson J.K."/>
            <person name="Chen J."/>
            <person name="Drula E."/>
            <person name="Henrissat B."/>
            <person name="Wiebenga A."/>
            <person name="Lubbers R.J."/>
            <person name="Gomes A.C."/>
            <person name="Makela M.R."/>
            <person name="Stajich J."/>
            <person name="Grigoriev I.V."/>
            <person name="Mortensen U.H."/>
            <person name="De Vries R.P."/>
            <person name="Baker S.E."/>
            <person name="Andersen M.R."/>
        </authorList>
    </citation>
    <scope>NUCLEOTIDE SEQUENCE [LARGE SCALE GENOMIC DNA]</scope>
    <source>
        <strain evidence="8 9">CBS 209.92</strain>
    </source>
</reference>
<dbReference type="InterPro" id="IPR027417">
    <property type="entry name" value="P-loop_NTPase"/>
</dbReference>
<dbReference type="PANTHER" id="PTHR23502">
    <property type="entry name" value="MAJOR FACILITATOR SUPERFAMILY"/>
    <property type="match status" value="1"/>
</dbReference>
<dbReference type="Proteomes" id="UP001610563">
    <property type="component" value="Unassembled WGS sequence"/>
</dbReference>
<keyword evidence="4 6" id="KW-0472">Membrane</keyword>
<name>A0ABR4GKB1_9EURO</name>
<feature type="transmembrane region" description="Helical" evidence="6">
    <location>
        <begin position="72"/>
        <end position="95"/>
    </location>
</feature>
<evidence type="ECO:0000259" key="7">
    <source>
        <dbReference type="Pfam" id="PF01031"/>
    </source>
</evidence>
<evidence type="ECO:0000256" key="3">
    <source>
        <dbReference type="ARBA" id="ARBA00022989"/>
    </source>
</evidence>
<dbReference type="EMBL" id="JBFTWV010000010">
    <property type="protein sequence ID" value="KAL2799004.1"/>
    <property type="molecule type" value="Genomic_DNA"/>
</dbReference>
<dbReference type="InterPro" id="IPR036259">
    <property type="entry name" value="MFS_trans_sf"/>
</dbReference>
<dbReference type="Gene3D" id="3.40.50.300">
    <property type="entry name" value="P-loop containing nucleotide triphosphate hydrolases"/>
    <property type="match status" value="1"/>
</dbReference>
<keyword evidence="2 6" id="KW-0812">Transmembrane</keyword>